<feature type="domain" description="Filamentous haemagglutinin FhaB/tRNA nuclease CdiA-like TPS" evidence="1">
    <location>
        <begin position="7"/>
        <end position="119"/>
    </location>
</feature>
<dbReference type="NCBIfam" id="TIGR01901">
    <property type="entry name" value="adhes_NPXG"/>
    <property type="match status" value="1"/>
</dbReference>
<dbReference type="Proteomes" id="UP000003953">
    <property type="component" value="Unassembled WGS sequence"/>
</dbReference>
<name>C5F1C0_9HELI</name>
<organism evidence="2 3">
    <name type="scientific">Helicobacter pullorum MIT 98-5489</name>
    <dbReference type="NCBI Taxonomy" id="537972"/>
    <lineage>
        <taxon>Bacteria</taxon>
        <taxon>Pseudomonadati</taxon>
        <taxon>Campylobacterota</taxon>
        <taxon>Epsilonproteobacteria</taxon>
        <taxon>Campylobacterales</taxon>
        <taxon>Helicobacteraceae</taxon>
        <taxon>Helicobacter</taxon>
    </lineage>
</organism>
<reference evidence="3" key="1">
    <citation type="journal article" date="2014" name="Genome Announc.">
        <title>Draft genome sequences of six enterohepatic helicobacter species isolated from humans and one from rhesus macaques.</title>
        <authorList>
            <person name="Shen Z."/>
            <person name="Sheh A."/>
            <person name="Young S.K."/>
            <person name="Abouelliel A."/>
            <person name="Ward D.V."/>
            <person name="Earl A.M."/>
            <person name="Fox J.G."/>
        </authorList>
    </citation>
    <scope>NUCLEOTIDE SEQUENCE [LARGE SCALE GENOMIC DNA]</scope>
    <source>
        <strain evidence="3">MIT 98-5489</strain>
    </source>
</reference>
<proteinExistence type="predicted"/>
<dbReference type="SMART" id="SM00912">
    <property type="entry name" value="Haemagg_act"/>
    <property type="match status" value="1"/>
</dbReference>
<dbReference type="InterPro" id="IPR008638">
    <property type="entry name" value="FhaB/CdiA-like_TPS"/>
</dbReference>
<dbReference type="InterPro" id="IPR011050">
    <property type="entry name" value="Pectin_lyase_fold/virulence"/>
</dbReference>
<evidence type="ECO:0000313" key="2">
    <source>
        <dbReference type="EMBL" id="EEQ64075.1"/>
    </source>
</evidence>
<dbReference type="AlphaFoldDB" id="C5F1C0"/>
<feature type="non-terminal residue" evidence="2">
    <location>
        <position position="332"/>
    </location>
</feature>
<keyword evidence="3" id="KW-1185">Reference proteome</keyword>
<protein>
    <submittedName>
        <fullName evidence="2">Filamentous hemeagglutinin family domain protein</fullName>
    </submittedName>
</protein>
<dbReference type="eggNOG" id="COG3210">
    <property type="taxonomic scope" value="Bacteria"/>
</dbReference>
<accession>C5F1C0</accession>
<dbReference type="InterPro" id="IPR012334">
    <property type="entry name" value="Pectin_lyas_fold"/>
</dbReference>
<dbReference type="SUPFAM" id="SSF51126">
    <property type="entry name" value="Pectin lyase-like"/>
    <property type="match status" value="1"/>
</dbReference>
<gene>
    <name evidence="2" type="ORF">HPMG_01532</name>
</gene>
<dbReference type="Pfam" id="PF05860">
    <property type="entry name" value="TPS"/>
    <property type="match status" value="1"/>
</dbReference>
<dbReference type="HOGENOM" id="CLU_040398_0_0_7"/>
<evidence type="ECO:0000313" key="3">
    <source>
        <dbReference type="Proteomes" id="UP000003953"/>
    </source>
</evidence>
<evidence type="ECO:0000259" key="1">
    <source>
        <dbReference type="SMART" id="SM00912"/>
    </source>
</evidence>
<sequence>MLLSQNLAALPAGGKFIHGSGNISKNNGTMTITGNNKNHVIAWGGGFNINNGETVNFKGSGKAFLNLDYSNKASKILGTLNGNGNNIYLVNPSGVLIGEGGKVNNVSRFVASTSSLDKALNQFVNAAKQNGDQNAVNFSPVFTRGSLKGNVINMGTINANNIMLVGNEVRNLTSNGTKDVQGKYNNGSGANSLHIIGNKIFLDVEGVQNKKNIRLTGTNDVLGSTPKITVQMAMSTFKTNGHNDWITKDYSIDGSQFGNGSYYVDRIITIGGTGGWNDFANAWNNNTGQTRSINEFKLIGNLNFSGTDFVSVGKPQGAGFNKIFNGNGYTMS</sequence>
<dbReference type="Gene3D" id="2.160.20.10">
    <property type="entry name" value="Single-stranded right-handed beta-helix, Pectin lyase-like"/>
    <property type="match status" value="1"/>
</dbReference>
<dbReference type="EMBL" id="DS990445">
    <property type="protein sequence ID" value="EEQ64075.1"/>
    <property type="molecule type" value="Genomic_DNA"/>
</dbReference>